<evidence type="ECO:0008006" key="3">
    <source>
        <dbReference type="Google" id="ProtNLM"/>
    </source>
</evidence>
<evidence type="ECO:0000313" key="2">
    <source>
        <dbReference type="Proteomes" id="UP000307841"/>
    </source>
</evidence>
<gene>
    <name evidence="1" type="ORF">E8L90_03210</name>
</gene>
<comment type="caution">
    <text evidence="1">The sequence shown here is derived from an EMBL/GenBank/DDBJ whole genome shotgun (WGS) entry which is preliminary data.</text>
</comment>
<dbReference type="AlphaFoldDB" id="A0A4U2Y285"/>
<evidence type="ECO:0000313" key="1">
    <source>
        <dbReference type="EMBL" id="TKI54530.1"/>
    </source>
</evidence>
<name>A0A4U2Y285_9BACL</name>
<dbReference type="RefSeq" id="WP_162309031.1">
    <property type="nucleotide sequence ID" value="NZ_SZNK01000001.1"/>
</dbReference>
<dbReference type="OrthoDB" id="2454786at2"/>
<protein>
    <recommendedName>
        <fullName evidence="3">Cysteine-rich VLP domain-containing protein</fullName>
    </recommendedName>
</protein>
<keyword evidence="2" id="KW-1185">Reference proteome</keyword>
<dbReference type="Proteomes" id="UP000307841">
    <property type="component" value="Unassembled WGS sequence"/>
</dbReference>
<proteinExistence type="predicted"/>
<organism evidence="1 2">
    <name type="scientific">Brevibacillus antibioticus</name>
    <dbReference type="NCBI Taxonomy" id="2570228"/>
    <lineage>
        <taxon>Bacteria</taxon>
        <taxon>Bacillati</taxon>
        <taxon>Bacillota</taxon>
        <taxon>Bacilli</taxon>
        <taxon>Bacillales</taxon>
        <taxon>Paenibacillaceae</taxon>
        <taxon>Brevibacillus</taxon>
    </lineage>
</organism>
<dbReference type="EMBL" id="SZNK01000001">
    <property type="protein sequence ID" value="TKI54530.1"/>
    <property type="molecule type" value="Genomic_DNA"/>
</dbReference>
<sequence length="144" mass="16781">MKTRKDILRPIRKLVRSQCASFSPDSNGHSNCCYLSSNTQPQCVFYRDDEQYPEQIKAGKVRCQYFEMHVLPVDPALELAYWGKHPAGEQGQSIGRCATCGNSFTKRSNRQEFCLKCRELQTRKVNRARQRKKYWEDKGKILTI</sequence>
<reference evidence="1 2" key="1">
    <citation type="submission" date="2019-04" db="EMBL/GenBank/DDBJ databases">
        <title>Whole genome sequencing of Brevibacillus sp. TGS2-1.</title>
        <authorList>
            <person name="Choi A."/>
        </authorList>
    </citation>
    <scope>NUCLEOTIDE SEQUENCE [LARGE SCALE GENOMIC DNA]</scope>
    <source>
        <strain evidence="1 2">TGS2-1</strain>
    </source>
</reference>
<accession>A0A4U2Y285</accession>